<evidence type="ECO:0000313" key="1">
    <source>
        <dbReference type="EMBL" id="RJF99101.1"/>
    </source>
</evidence>
<comment type="caution">
    <text evidence="1">The sequence shown here is derived from an EMBL/GenBank/DDBJ whole genome shotgun (WGS) entry which is preliminary data.</text>
</comment>
<keyword evidence="2" id="KW-1185">Reference proteome</keyword>
<reference evidence="2" key="1">
    <citation type="submission" date="2018-09" db="EMBL/GenBank/DDBJ databases">
        <authorList>
            <person name="Zhu H."/>
        </authorList>
    </citation>
    <scope>NUCLEOTIDE SEQUENCE [LARGE SCALE GENOMIC DNA]</scope>
    <source>
        <strain evidence="2">K1R23-30</strain>
    </source>
</reference>
<evidence type="ECO:0000313" key="2">
    <source>
        <dbReference type="Proteomes" id="UP000265955"/>
    </source>
</evidence>
<gene>
    <name evidence="1" type="ORF">D3871_11690</name>
</gene>
<dbReference type="EMBL" id="QYUO01000001">
    <property type="protein sequence ID" value="RJF99101.1"/>
    <property type="molecule type" value="Genomic_DNA"/>
</dbReference>
<sequence length="70" mass="7703">MRKIALISEHASPLAQLGGTDSGGQHVYVGHVTSSLCCNWGAWYRARASTTSFARPPSYAINIRCRYACW</sequence>
<dbReference type="Gene3D" id="3.40.50.2000">
    <property type="entry name" value="Glycogen Phosphorylase B"/>
    <property type="match status" value="1"/>
</dbReference>
<dbReference type="AlphaFoldDB" id="A0A3A3FY21"/>
<accession>A0A3A3FY21</accession>
<organism evidence="1 2">
    <name type="scientific">Noviherbaspirillum saxi</name>
    <dbReference type="NCBI Taxonomy" id="2320863"/>
    <lineage>
        <taxon>Bacteria</taxon>
        <taxon>Pseudomonadati</taxon>
        <taxon>Pseudomonadota</taxon>
        <taxon>Betaproteobacteria</taxon>
        <taxon>Burkholderiales</taxon>
        <taxon>Oxalobacteraceae</taxon>
        <taxon>Noviherbaspirillum</taxon>
    </lineage>
</organism>
<proteinExistence type="predicted"/>
<name>A0A3A3FY21_9BURK</name>
<protein>
    <submittedName>
        <fullName evidence="1">Uncharacterized protein</fullName>
    </submittedName>
</protein>
<dbReference type="Proteomes" id="UP000265955">
    <property type="component" value="Unassembled WGS sequence"/>
</dbReference>